<dbReference type="Proteomes" id="UP001342314">
    <property type="component" value="Unassembled WGS sequence"/>
</dbReference>
<dbReference type="SUPFAM" id="SSF52821">
    <property type="entry name" value="Rhodanese/Cell cycle control phosphatase"/>
    <property type="match status" value="1"/>
</dbReference>
<keyword evidence="4" id="KW-1185">Reference proteome</keyword>
<evidence type="ECO:0000256" key="1">
    <source>
        <dbReference type="SAM" id="Phobius"/>
    </source>
</evidence>
<feature type="transmembrane region" description="Helical" evidence="1">
    <location>
        <begin position="20"/>
        <end position="40"/>
    </location>
</feature>
<dbReference type="SMART" id="SM00450">
    <property type="entry name" value="RHOD"/>
    <property type="match status" value="1"/>
</dbReference>
<keyword evidence="1" id="KW-0812">Transmembrane</keyword>
<dbReference type="GO" id="GO:0002143">
    <property type="term" value="P:tRNA wobble position uridine thiolation"/>
    <property type="evidence" value="ECO:0007669"/>
    <property type="project" value="TreeGrafter"/>
</dbReference>
<dbReference type="Gene3D" id="3.40.250.10">
    <property type="entry name" value="Rhodanese-like domain"/>
    <property type="match status" value="1"/>
</dbReference>
<dbReference type="PROSITE" id="PS50206">
    <property type="entry name" value="RHODANESE_3"/>
    <property type="match status" value="1"/>
</dbReference>
<dbReference type="Pfam" id="PF00899">
    <property type="entry name" value="ThiF"/>
    <property type="match status" value="1"/>
</dbReference>
<dbReference type="PANTHER" id="PTHR10953">
    <property type="entry name" value="UBIQUITIN-ACTIVATING ENZYME E1"/>
    <property type="match status" value="1"/>
</dbReference>
<dbReference type="EMBL" id="BQKY01000016">
    <property type="protein sequence ID" value="GJN94015.1"/>
    <property type="molecule type" value="Genomic_DNA"/>
</dbReference>
<dbReference type="GO" id="GO:0042292">
    <property type="term" value="F:URM1 activating enzyme activity"/>
    <property type="evidence" value="ECO:0007669"/>
    <property type="project" value="TreeGrafter"/>
</dbReference>
<dbReference type="GO" id="GO:0016779">
    <property type="term" value="F:nucleotidyltransferase activity"/>
    <property type="evidence" value="ECO:0007669"/>
    <property type="project" value="TreeGrafter"/>
</dbReference>
<keyword evidence="1" id="KW-1133">Transmembrane helix</keyword>
<dbReference type="InterPro" id="IPR036873">
    <property type="entry name" value="Rhodanese-like_dom_sf"/>
</dbReference>
<dbReference type="InterPro" id="IPR000594">
    <property type="entry name" value="ThiF_NAD_FAD-bd"/>
</dbReference>
<accession>A0AAV5GVN9</accession>
<dbReference type="GO" id="GO:0004792">
    <property type="term" value="F:thiosulfate-cyanide sulfurtransferase activity"/>
    <property type="evidence" value="ECO:0007669"/>
    <property type="project" value="TreeGrafter"/>
</dbReference>
<dbReference type="Gene3D" id="3.40.50.720">
    <property type="entry name" value="NAD(P)-binding Rossmann-like Domain"/>
    <property type="match status" value="1"/>
</dbReference>
<dbReference type="InterPro" id="IPR035985">
    <property type="entry name" value="Ubiquitin-activating_enz"/>
</dbReference>
<dbReference type="Pfam" id="PF00581">
    <property type="entry name" value="Rhodanese"/>
    <property type="match status" value="1"/>
</dbReference>
<proteinExistence type="predicted"/>
<dbReference type="SUPFAM" id="SSF69572">
    <property type="entry name" value="Activating enzymes of the ubiquitin-like proteins"/>
    <property type="match status" value="1"/>
</dbReference>
<comment type="caution">
    <text evidence="3">The sequence shown here is derived from an EMBL/GenBank/DDBJ whole genome shotgun (WGS) entry which is preliminary data.</text>
</comment>
<dbReference type="GO" id="GO:0032447">
    <property type="term" value="P:protein urmylation"/>
    <property type="evidence" value="ECO:0007669"/>
    <property type="project" value="TreeGrafter"/>
</dbReference>
<evidence type="ECO:0000259" key="2">
    <source>
        <dbReference type="PROSITE" id="PS50206"/>
    </source>
</evidence>
<dbReference type="PANTHER" id="PTHR10953:SF102">
    <property type="entry name" value="ADENYLYLTRANSFERASE AND SULFURTRANSFERASE MOCS3"/>
    <property type="match status" value="1"/>
</dbReference>
<gene>
    <name evidence="3" type="ORF">Rhopal_007078-T1</name>
</gene>
<sequence length="465" mass="48955">MMLSQIGLEGQLKLKRAKVLVVGAGGLGCPVLLYLAAAGVGEITILDHDTVELSNLHRQVLHTEGRIGMGKAESARTALQQLNSDIVVHAHRLPFTPSLFHPPLSTSSTPASVMSGSFTLILDCTDNPATRHFLNAYAVAHDVPLVSGGAVRAEGTVGAYGLHLASPSTGGEPVPPQRGPCYACIFPPSPPAPGPPSYASPPVSEAERLEREREEDAYYERLSLAGTGACADEGVVGVLCGVVGIGMVGEAMKVLLGTATPSLHLFSPLSASPYRSIKTRSRKVSCTTCGTTPAPSSATALSTPASRWAAFLADPSGTWPGWQDPLCESPGVGQRGSSRMDARIKVNELREAVREGKARIVDTRPAAEFGIASIEGSVNIPFSRLLKDPSLALAPSPTDPPLPSPPDASKRITFLCRRGNDSLLASRALRRYLAERGSDGETIEVDDVIGGLTAWAREEEGFPVY</sequence>
<organism evidence="3 4">
    <name type="scientific">Rhodotorula paludigena</name>
    <dbReference type="NCBI Taxonomy" id="86838"/>
    <lineage>
        <taxon>Eukaryota</taxon>
        <taxon>Fungi</taxon>
        <taxon>Dikarya</taxon>
        <taxon>Basidiomycota</taxon>
        <taxon>Pucciniomycotina</taxon>
        <taxon>Microbotryomycetes</taxon>
        <taxon>Sporidiobolales</taxon>
        <taxon>Sporidiobolaceae</taxon>
        <taxon>Rhodotorula</taxon>
    </lineage>
</organism>
<protein>
    <recommendedName>
        <fullName evidence="2">Rhodanese domain-containing protein</fullName>
    </recommendedName>
</protein>
<evidence type="ECO:0000313" key="3">
    <source>
        <dbReference type="EMBL" id="GJN94015.1"/>
    </source>
</evidence>
<keyword evidence="1" id="KW-0472">Membrane</keyword>
<dbReference type="GO" id="GO:0005737">
    <property type="term" value="C:cytoplasm"/>
    <property type="evidence" value="ECO:0007669"/>
    <property type="project" value="TreeGrafter"/>
</dbReference>
<dbReference type="InterPro" id="IPR001763">
    <property type="entry name" value="Rhodanese-like_dom"/>
</dbReference>
<reference evidence="3 4" key="1">
    <citation type="submission" date="2021-12" db="EMBL/GenBank/DDBJ databases">
        <title>High titer production of polyol ester of fatty acids by Rhodotorula paludigena BS15 towards product separation-free biomass refinery.</title>
        <authorList>
            <person name="Mano J."/>
            <person name="Ono H."/>
            <person name="Tanaka T."/>
            <person name="Naito K."/>
            <person name="Sushida H."/>
            <person name="Ike M."/>
            <person name="Tokuyasu K."/>
            <person name="Kitaoka M."/>
        </authorList>
    </citation>
    <scope>NUCLEOTIDE SEQUENCE [LARGE SCALE GENOMIC DNA]</scope>
    <source>
        <strain evidence="3 4">BS15</strain>
    </source>
</reference>
<dbReference type="InterPro" id="IPR045886">
    <property type="entry name" value="ThiF/MoeB/HesA"/>
</dbReference>
<dbReference type="AlphaFoldDB" id="A0AAV5GVN9"/>
<feature type="domain" description="Rhodanese" evidence="2">
    <location>
        <begin position="354"/>
        <end position="460"/>
    </location>
</feature>
<dbReference type="CDD" id="cd00757">
    <property type="entry name" value="ThiF_MoeB_HesA_family"/>
    <property type="match status" value="1"/>
</dbReference>
<evidence type="ECO:0000313" key="4">
    <source>
        <dbReference type="Proteomes" id="UP001342314"/>
    </source>
</evidence>
<name>A0AAV5GVN9_9BASI</name>